<evidence type="ECO:0000313" key="3">
    <source>
        <dbReference type="EMBL" id="KAK9086080.1"/>
    </source>
</evidence>
<dbReference type="InterPro" id="IPR011990">
    <property type="entry name" value="TPR-like_helical_dom_sf"/>
</dbReference>
<dbReference type="GO" id="GO:0009451">
    <property type="term" value="P:RNA modification"/>
    <property type="evidence" value="ECO:0007669"/>
    <property type="project" value="InterPro"/>
</dbReference>
<keyword evidence="4" id="KW-1185">Reference proteome</keyword>
<dbReference type="InterPro" id="IPR002885">
    <property type="entry name" value="PPR_rpt"/>
</dbReference>
<dbReference type="Pfam" id="PF13041">
    <property type="entry name" value="PPR_2"/>
    <property type="match status" value="1"/>
</dbReference>
<dbReference type="InterPro" id="IPR046960">
    <property type="entry name" value="PPR_At4g14850-like_plant"/>
</dbReference>
<evidence type="ECO:0000256" key="1">
    <source>
        <dbReference type="ARBA" id="ARBA00022737"/>
    </source>
</evidence>
<accession>A0AAP0E3M7</accession>
<gene>
    <name evidence="3" type="ORF">Sjap_026491</name>
</gene>
<evidence type="ECO:0000313" key="4">
    <source>
        <dbReference type="Proteomes" id="UP001417504"/>
    </source>
</evidence>
<dbReference type="FunFam" id="1.25.40.10:FF:001093">
    <property type="entry name" value="Pentatricopeptide repeat-containing protein At2g34400"/>
    <property type="match status" value="1"/>
</dbReference>
<comment type="caution">
    <text evidence="3">The sequence shown here is derived from an EMBL/GenBank/DDBJ whole genome shotgun (WGS) entry which is preliminary data.</text>
</comment>
<dbReference type="PROSITE" id="PS51375">
    <property type="entry name" value="PPR"/>
    <property type="match status" value="2"/>
</dbReference>
<name>A0AAP0E3M7_9MAGN</name>
<feature type="repeat" description="PPR" evidence="2">
    <location>
        <begin position="112"/>
        <end position="146"/>
    </location>
</feature>
<organism evidence="3 4">
    <name type="scientific">Stephania japonica</name>
    <dbReference type="NCBI Taxonomy" id="461633"/>
    <lineage>
        <taxon>Eukaryota</taxon>
        <taxon>Viridiplantae</taxon>
        <taxon>Streptophyta</taxon>
        <taxon>Embryophyta</taxon>
        <taxon>Tracheophyta</taxon>
        <taxon>Spermatophyta</taxon>
        <taxon>Magnoliopsida</taxon>
        <taxon>Ranunculales</taxon>
        <taxon>Menispermaceae</taxon>
        <taxon>Menispermoideae</taxon>
        <taxon>Cissampelideae</taxon>
        <taxon>Stephania</taxon>
    </lineage>
</organism>
<reference evidence="3 4" key="1">
    <citation type="submission" date="2024-01" db="EMBL/GenBank/DDBJ databases">
        <title>Genome assemblies of Stephania.</title>
        <authorList>
            <person name="Yang L."/>
        </authorList>
    </citation>
    <scope>NUCLEOTIDE SEQUENCE [LARGE SCALE GENOMIC DNA]</scope>
    <source>
        <strain evidence="3">QJT</strain>
        <tissue evidence="3">Leaf</tissue>
    </source>
</reference>
<evidence type="ECO:0008006" key="5">
    <source>
        <dbReference type="Google" id="ProtNLM"/>
    </source>
</evidence>
<keyword evidence="1" id="KW-0677">Repeat</keyword>
<dbReference type="PANTHER" id="PTHR47926:SF543">
    <property type="entry name" value="(WILD MALAYSIAN BANANA) HYPOTHETICAL PROTEIN"/>
    <property type="match status" value="1"/>
</dbReference>
<proteinExistence type="predicted"/>
<dbReference type="Proteomes" id="UP001417504">
    <property type="component" value="Unassembled WGS sequence"/>
</dbReference>
<dbReference type="GO" id="GO:0003723">
    <property type="term" value="F:RNA binding"/>
    <property type="evidence" value="ECO:0007669"/>
    <property type="project" value="InterPro"/>
</dbReference>
<protein>
    <recommendedName>
        <fullName evidence="5">Pentatricopeptide repeat-containing protein</fullName>
    </recommendedName>
</protein>
<sequence>MIEEGITPDKITLVGLLSACASIGALDLGKWIDSYASQRGMNYDIYVGTSLMDMYAKCGGLDDALKIFEGLPQKNIVSWNTIISALAAHGRANDALSLIKHMVEDDKTVRPNEITIVGVLSACVHAGLVDEGYRWFNLMSSFGLTPKIEHYSCMVDLLARAGRLVEALEFIRKMPEEPDAITLGALLAACRNFGNMDVGEQVMHLLLDLEPSNSGNYIISSKIYAKSKKWDDSARMRRLMRERGVSKTPGCSWVEIENQVFEFHAGDLCLNSREIHIVFILLNEEMKNEGYRPMVDFV</sequence>
<dbReference type="Pfam" id="PF20431">
    <property type="entry name" value="E_motif"/>
    <property type="match status" value="1"/>
</dbReference>
<dbReference type="AlphaFoldDB" id="A0AAP0E3M7"/>
<feature type="repeat" description="PPR" evidence="2">
    <location>
        <begin position="75"/>
        <end position="109"/>
    </location>
</feature>
<dbReference type="InterPro" id="IPR046848">
    <property type="entry name" value="E_motif"/>
</dbReference>
<dbReference type="Pfam" id="PF01535">
    <property type="entry name" value="PPR"/>
    <property type="match status" value="1"/>
</dbReference>
<dbReference type="PANTHER" id="PTHR47926">
    <property type="entry name" value="PENTATRICOPEPTIDE REPEAT-CONTAINING PROTEIN"/>
    <property type="match status" value="1"/>
</dbReference>
<dbReference type="EMBL" id="JBBNAE010000011">
    <property type="protein sequence ID" value="KAK9086080.1"/>
    <property type="molecule type" value="Genomic_DNA"/>
</dbReference>
<dbReference type="Gene3D" id="1.25.40.10">
    <property type="entry name" value="Tetratricopeptide repeat domain"/>
    <property type="match status" value="2"/>
</dbReference>
<evidence type="ECO:0000256" key="2">
    <source>
        <dbReference type="PROSITE-ProRule" id="PRU00708"/>
    </source>
</evidence>
<dbReference type="NCBIfam" id="TIGR00756">
    <property type="entry name" value="PPR"/>
    <property type="match status" value="3"/>
</dbReference>